<proteinExistence type="predicted"/>
<gene>
    <name evidence="1" type="ORF">SEA_SMEADLEY_85</name>
</gene>
<sequence>MTWVLDSKALGERDGFDLRVEVTYDEDGRPADYDCYDEATVKAWEKGEWEFTLLRVVASKRGHELGSAYLGGVERGWFPREDQADLWVDPLSDEWIADYTDDMIEEALQQAKAELAALVA</sequence>
<dbReference type="KEGG" id="vg:26630689"/>
<dbReference type="GeneID" id="26630689"/>
<dbReference type="OrthoDB" id="19149at10239"/>
<dbReference type="EMBL" id="KT184694">
    <property type="protein sequence ID" value="AKQ07653.1"/>
    <property type="molecule type" value="Genomic_DNA"/>
</dbReference>
<evidence type="ECO:0000313" key="2">
    <source>
        <dbReference type="Proteomes" id="UP000204421"/>
    </source>
</evidence>
<accession>A0A0H4TH82</accession>
<name>A0A0H4TH82_9CAUD</name>
<reference evidence="1 2" key="1">
    <citation type="submission" date="2015-06" db="EMBL/GenBank/DDBJ databases">
        <authorList>
            <person name="Akther S."/>
            <person name="Anaya M."/>
            <person name="Carvajal B."/>
            <person name="Chen Y."/>
            <person name="Estrada B."/>
            <person name="Gedeon F."/>
            <person name="Golebiewska U.P."/>
            <person name="Gu W."/>
            <person name="Hernandez A."/>
            <person name="Islam T."/>
            <person name="Jin Y."/>
            <person name="Jung S.M.I.N."/>
            <person name="Nieves W."/>
            <person name="Patel N."/>
            <person name="Qu S."/>
            <person name="Sookdeo T."/>
            <person name="Tobar N."/>
            <person name="Victor W."/>
            <person name="Serrano M.G."/>
            <person name="Buck G."/>
            <person name="Lee V."/>
            <person name="Wang Y."/>
            <person name="Carvalho R."/>
            <person name="Voegtly L."/>
            <person name="Shi R."/>
            <person name="Duckworth R."/>
            <person name="Johnson A."/>
            <person name="Loviza R."/>
            <person name="Walstead R."/>
            <person name="Shah Z."/>
            <person name="Kiflezghi M."/>
            <person name="Wade K."/>
            <person name="Delesalle V.A."/>
            <person name="Bradley K.W."/>
            <person name="Asai D.J."/>
            <person name="Bowman C.A."/>
            <person name="Russell D.A."/>
            <person name="Pope W.H."/>
            <person name="Jacobs-Sera D."/>
            <person name="Hendrix R.W."/>
            <person name="Hatfull G.F."/>
        </authorList>
    </citation>
    <scope>NUCLEOTIDE SEQUENCE [LARGE SCALE GENOMIC DNA]</scope>
</reference>
<protein>
    <submittedName>
        <fullName evidence="1">Uncharacterized protein</fullName>
    </submittedName>
</protein>
<dbReference type="Proteomes" id="UP000204421">
    <property type="component" value="Segment"/>
</dbReference>
<evidence type="ECO:0000313" key="1">
    <source>
        <dbReference type="EMBL" id="AKQ07653.1"/>
    </source>
</evidence>
<organism evidence="1 2">
    <name type="scientific">Mycobacterium phage Smeadley</name>
    <dbReference type="NCBI Taxonomy" id="1673873"/>
    <lineage>
        <taxon>Viruses</taxon>
        <taxon>Duplodnaviria</taxon>
        <taxon>Heunggongvirae</taxon>
        <taxon>Uroviricota</taxon>
        <taxon>Caudoviricetes</taxon>
        <taxon>Fromanvirus</taxon>
        <taxon>Fromanvirus astro</taxon>
    </lineage>
</organism>
<dbReference type="RefSeq" id="YP_009204175.1">
    <property type="nucleotide sequence ID" value="NC_028860.1"/>
</dbReference>